<dbReference type="EMBL" id="QGGU01000001">
    <property type="protein sequence ID" value="PWK54195.1"/>
    <property type="molecule type" value="Genomic_DNA"/>
</dbReference>
<name>A0A316G1D5_9GAMM</name>
<gene>
    <name evidence="1" type="ORF">C8D97_10143</name>
</gene>
<protein>
    <submittedName>
        <fullName evidence="1">Uncharacterized protein</fullName>
    </submittedName>
</protein>
<evidence type="ECO:0000313" key="1">
    <source>
        <dbReference type="EMBL" id="PWK54195.1"/>
    </source>
</evidence>
<dbReference type="Proteomes" id="UP000245790">
    <property type="component" value="Unassembled WGS sequence"/>
</dbReference>
<proteinExistence type="predicted"/>
<organism evidence="1 2">
    <name type="scientific">Pleionea mediterranea</name>
    <dbReference type="NCBI Taxonomy" id="523701"/>
    <lineage>
        <taxon>Bacteria</taxon>
        <taxon>Pseudomonadati</taxon>
        <taxon>Pseudomonadota</taxon>
        <taxon>Gammaproteobacteria</taxon>
        <taxon>Oceanospirillales</taxon>
        <taxon>Pleioneaceae</taxon>
        <taxon>Pleionea</taxon>
    </lineage>
</organism>
<dbReference type="RefSeq" id="WP_109761324.1">
    <property type="nucleotide sequence ID" value="NZ_QGGU01000001.1"/>
</dbReference>
<reference evidence="1 2" key="1">
    <citation type="submission" date="2018-05" db="EMBL/GenBank/DDBJ databases">
        <title>Genomic Encyclopedia of Type Strains, Phase IV (KMG-IV): sequencing the most valuable type-strain genomes for metagenomic binning, comparative biology and taxonomic classification.</title>
        <authorList>
            <person name="Goeker M."/>
        </authorList>
    </citation>
    <scope>NUCLEOTIDE SEQUENCE [LARGE SCALE GENOMIC DNA]</scope>
    <source>
        <strain evidence="1 2">DSM 25350</strain>
    </source>
</reference>
<dbReference type="AlphaFoldDB" id="A0A316G1D5"/>
<comment type="caution">
    <text evidence="1">The sequence shown here is derived from an EMBL/GenBank/DDBJ whole genome shotgun (WGS) entry which is preliminary data.</text>
</comment>
<accession>A0A316G1D5</accession>
<keyword evidence="2" id="KW-1185">Reference proteome</keyword>
<evidence type="ECO:0000313" key="2">
    <source>
        <dbReference type="Proteomes" id="UP000245790"/>
    </source>
</evidence>
<sequence length="69" mass="8332">MSDTPKAFFEEMDGERCYIGPERRIDRRRTNNNRRLESLLNDFGLDRRVSRERRNRNTSWLIMSQAANL</sequence>